<dbReference type="SMART" id="SM01188">
    <property type="entry name" value="ELK"/>
    <property type="match status" value="7"/>
</dbReference>
<feature type="coiled-coil region" evidence="6">
    <location>
        <begin position="1393"/>
        <end position="1453"/>
    </location>
</feature>
<keyword evidence="4 6" id="KW-0175">Coiled coil</keyword>
<dbReference type="GO" id="GO:0051661">
    <property type="term" value="P:maintenance of centrosome location"/>
    <property type="evidence" value="ECO:0007669"/>
    <property type="project" value="TreeGrafter"/>
</dbReference>
<feature type="compositionally biased region" description="Basic residues" evidence="7">
    <location>
        <begin position="38"/>
        <end position="47"/>
    </location>
</feature>
<feature type="coiled-coil region" evidence="6">
    <location>
        <begin position="477"/>
        <end position="628"/>
    </location>
</feature>
<keyword evidence="3" id="KW-0597">Phosphoprotein</keyword>
<evidence type="ECO:0000313" key="9">
    <source>
        <dbReference type="Ensembl" id="ENSBJAP00000023607.1"/>
    </source>
</evidence>
<feature type="compositionally biased region" description="Basic and acidic residues" evidence="7">
    <location>
        <begin position="48"/>
        <end position="66"/>
    </location>
</feature>
<keyword evidence="10" id="KW-1185">Reference proteome</keyword>
<accession>A0A8C0BXC0</accession>
<dbReference type="InterPro" id="IPR005539">
    <property type="entry name" value="ELK_dom"/>
</dbReference>
<evidence type="ECO:0000256" key="2">
    <source>
        <dbReference type="ARBA" id="ARBA00022490"/>
    </source>
</evidence>
<feature type="region of interest" description="Disordered" evidence="7">
    <location>
        <begin position="26"/>
        <end position="74"/>
    </location>
</feature>
<feature type="compositionally biased region" description="Polar residues" evidence="7">
    <location>
        <begin position="26"/>
        <end position="37"/>
    </location>
</feature>
<organism evidence="9 10">
    <name type="scientific">Buteo japonicus</name>
    <dbReference type="NCBI Taxonomy" id="224669"/>
    <lineage>
        <taxon>Eukaryota</taxon>
        <taxon>Metazoa</taxon>
        <taxon>Chordata</taxon>
        <taxon>Craniata</taxon>
        <taxon>Vertebrata</taxon>
        <taxon>Euteleostomi</taxon>
        <taxon>Archelosauria</taxon>
        <taxon>Archosauria</taxon>
        <taxon>Dinosauria</taxon>
        <taxon>Saurischia</taxon>
        <taxon>Theropoda</taxon>
        <taxon>Coelurosauria</taxon>
        <taxon>Aves</taxon>
        <taxon>Neognathae</taxon>
        <taxon>Neoaves</taxon>
        <taxon>Telluraves</taxon>
        <taxon>Accipitrimorphae</taxon>
        <taxon>Accipitriformes</taxon>
        <taxon>Accipitridae</taxon>
        <taxon>Accipitrinae</taxon>
        <taxon>Buteo</taxon>
    </lineage>
</organism>
<dbReference type="Pfam" id="PF10495">
    <property type="entry name" value="PACT_coil_coil"/>
    <property type="match status" value="1"/>
</dbReference>
<evidence type="ECO:0000259" key="8">
    <source>
        <dbReference type="SMART" id="SM01188"/>
    </source>
</evidence>
<feature type="coiled-coil region" evidence="6">
    <location>
        <begin position="707"/>
        <end position="783"/>
    </location>
</feature>
<feature type="compositionally biased region" description="Basic and acidic residues" evidence="7">
    <location>
        <begin position="3259"/>
        <end position="3275"/>
    </location>
</feature>
<evidence type="ECO:0000256" key="3">
    <source>
        <dbReference type="ARBA" id="ARBA00022553"/>
    </source>
</evidence>
<feature type="domain" description="ELK" evidence="8">
    <location>
        <begin position="617"/>
        <end position="638"/>
    </location>
</feature>
<dbReference type="GO" id="GO:1903358">
    <property type="term" value="P:regulation of Golgi organization"/>
    <property type="evidence" value="ECO:0007669"/>
    <property type="project" value="TreeGrafter"/>
</dbReference>
<dbReference type="GO" id="GO:0015459">
    <property type="term" value="F:potassium channel regulator activity"/>
    <property type="evidence" value="ECO:0007669"/>
    <property type="project" value="TreeGrafter"/>
</dbReference>
<evidence type="ECO:0000256" key="5">
    <source>
        <dbReference type="ARBA" id="ARBA00023212"/>
    </source>
</evidence>
<evidence type="ECO:0000256" key="4">
    <source>
        <dbReference type="ARBA" id="ARBA00023054"/>
    </source>
</evidence>
<evidence type="ECO:0000256" key="6">
    <source>
        <dbReference type="SAM" id="Coils"/>
    </source>
</evidence>
<dbReference type="InterPro" id="IPR028745">
    <property type="entry name" value="AKAP9/Pericentrin"/>
</dbReference>
<keyword evidence="2" id="KW-0963">Cytoplasm</keyword>
<feature type="coiled-coil region" evidence="6">
    <location>
        <begin position="934"/>
        <end position="996"/>
    </location>
</feature>
<feature type="compositionally biased region" description="Low complexity" evidence="7">
    <location>
        <begin position="2715"/>
        <end position="2726"/>
    </location>
</feature>
<feature type="coiled-coil region" evidence="6">
    <location>
        <begin position="1655"/>
        <end position="2258"/>
    </location>
</feature>
<name>A0A8C0BXC0_9AVES</name>
<feature type="domain" description="ELK" evidence="8">
    <location>
        <begin position="1199"/>
        <end position="1220"/>
    </location>
</feature>
<dbReference type="GO" id="GO:0034237">
    <property type="term" value="F:protein kinase A regulatory subunit binding"/>
    <property type="evidence" value="ECO:0007669"/>
    <property type="project" value="TreeGrafter"/>
</dbReference>
<feature type="region of interest" description="Disordered" evidence="7">
    <location>
        <begin position="1000"/>
        <end position="1042"/>
    </location>
</feature>
<keyword evidence="5" id="KW-0206">Cytoskeleton</keyword>
<dbReference type="Ensembl" id="ENSBJAT00000024262.1">
    <property type="protein sequence ID" value="ENSBJAP00000023607.1"/>
    <property type="gene ID" value="ENSBJAG00000012635.1"/>
</dbReference>
<dbReference type="GO" id="GO:0007165">
    <property type="term" value="P:signal transduction"/>
    <property type="evidence" value="ECO:0007669"/>
    <property type="project" value="InterPro"/>
</dbReference>
<dbReference type="PANTHER" id="PTHR44981:SF1">
    <property type="entry name" value="A-KINASE ANCHOR PROTEIN 9"/>
    <property type="match status" value="1"/>
</dbReference>
<dbReference type="GO" id="GO:0005801">
    <property type="term" value="C:cis-Golgi network"/>
    <property type="evidence" value="ECO:0007669"/>
    <property type="project" value="TreeGrafter"/>
</dbReference>
<proteinExistence type="predicted"/>
<dbReference type="GO" id="GO:0060090">
    <property type="term" value="F:molecular adaptor activity"/>
    <property type="evidence" value="ECO:0007669"/>
    <property type="project" value="InterPro"/>
</dbReference>
<dbReference type="GO" id="GO:0005795">
    <property type="term" value="C:Golgi stack"/>
    <property type="evidence" value="ECO:0007669"/>
    <property type="project" value="TreeGrafter"/>
</dbReference>
<dbReference type="GO" id="GO:0097060">
    <property type="term" value="C:synaptic membrane"/>
    <property type="evidence" value="ECO:0007669"/>
    <property type="project" value="TreeGrafter"/>
</dbReference>
<feature type="coiled-coil region" evidence="6">
    <location>
        <begin position="807"/>
        <end position="898"/>
    </location>
</feature>
<dbReference type="GO" id="GO:0005813">
    <property type="term" value="C:centrosome"/>
    <property type="evidence" value="ECO:0007669"/>
    <property type="project" value="UniProtKB-SubCell"/>
</dbReference>
<feature type="domain" description="ELK" evidence="8">
    <location>
        <begin position="647"/>
        <end position="668"/>
    </location>
</feature>
<feature type="coiled-coil region" evidence="6">
    <location>
        <begin position="3414"/>
        <end position="3441"/>
    </location>
</feature>
<feature type="domain" description="ELK" evidence="8">
    <location>
        <begin position="1138"/>
        <end position="1159"/>
    </location>
</feature>
<feature type="region of interest" description="Disordered" evidence="7">
    <location>
        <begin position="3259"/>
        <end position="3291"/>
    </location>
</feature>
<dbReference type="GO" id="GO:0003677">
    <property type="term" value="F:DNA binding"/>
    <property type="evidence" value="ECO:0007669"/>
    <property type="project" value="InterPro"/>
</dbReference>
<feature type="domain" description="ELK" evidence="8">
    <location>
        <begin position="350"/>
        <end position="370"/>
    </location>
</feature>
<protein>
    <submittedName>
        <fullName evidence="9">A-kinase anchoring protein 9</fullName>
    </submittedName>
</protein>
<feature type="domain" description="ELK" evidence="8">
    <location>
        <begin position="421"/>
        <end position="442"/>
    </location>
</feature>
<reference evidence="9" key="2">
    <citation type="submission" date="2025-09" db="UniProtKB">
        <authorList>
            <consortium name="Ensembl"/>
        </authorList>
    </citation>
    <scope>IDENTIFICATION</scope>
</reference>
<feature type="coiled-coil region" evidence="6">
    <location>
        <begin position="3467"/>
        <end position="3494"/>
    </location>
</feature>
<reference evidence="9" key="1">
    <citation type="submission" date="2025-08" db="UniProtKB">
        <authorList>
            <consortium name="Ensembl"/>
        </authorList>
    </citation>
    <scope>IDENTIFICATION</scope>
</reference>
<dbReference type="GO" id="GO:0060307">
    <property type="term" value="P:regulation of ventricular cardiac muscle cell membrane repolarization"/>
    <property type="evidence" value="ECO:0007669"/>
    <property type="project" value="TreeGrafter"/>
</dbReference>
<evidence type="ECO:0000256" key="7">
    <source>
        <dbReference type="SAM" id="MobiDB-lite"/>
    </source>
</evidence>
<dbReference type="PANTHER" id="PTHR44981">
    <property type="entry name" value="PERICENTRIN-LIKE PROTEIN, ISOFORM F"/>
    <property type="match status" value="1"/>
</dbReference>
<evidence type="ECO:0000313" key="10">
    <source>
        <dbReference type="Proteomes" id="UP000694555"/>
    </source>
</evidence>
<feature type="coiled-coil region" evidence="6">
    <location>
        <begin position="2302"/>
        <end position="2563"/>
    </location>
</feature>
<feature type="coiled-coil region" evidence="6">
    <location>
        <begin position="1093"/>
        <end position="1120"/>
    </location>
</feature>
<feature type="compositionally biased region" description="Polar residues" evidence="7">
    <location>
        <begin position="3276"/>
        <end position="3285"/>
    </location>
</feature>
<evidence type="ECO:0000256" key="1">
    <source>
        <dbReference type="ARBA" id="ARBA00004300"/>
    </source>
</evidence>
<dbReference type="InterPro" id="IPR019528">
    <property type="entry name" value="PACT_domain"/>
</dbReference>
<feature type="domain" description="ELK" evidence="8">
    <location>
        <begin position="1388"/>
        <end position="1408"/>
    </location>
</feature>
<feature type="coiled-coil region" evidence="6">
    <location>
        <begin position="2941"/>
        <end position="3098"/>
    </location>
</feature>
<feature type="region of interest" description="Disordered" evidence="7">
    <location>
        <begin position="2705"/>
        <end position="2726"/>
    </location>
</feature>
<dbReference type="Proteomes" id="UP000694555">
    <property type="component" value="Unplaced"/>
</dbReference>
<feature type="coiled-coil region" evidence="6">
    <location>
        <begin position="144"/>
        <end position="432"/>
    </location>
</feature>
<sequence length="3721" mass="430266">MSLVIKRKTFIFNKILSSIQLAQFRQRKAQTNGQNGSKKQKKRKKTANIKDEESIRDGIDTDRSQGDETSTCSSRRGAAATADFAIIRTLHSGEIIKHSQTYTIEVSLSQAVNGCSFVTRTAIPADLIREEEFGVGEICSEHGMQHSHMQLEMMENELAGKQQEIEELNRELEEMRAAYGTEGLQQLQEFEAAIKKRDDIITQLTTNLQQARKEKDETMREFLELTEQSQNLQIQFQHLQASEALRNTSHSCTAADLLQAKQQILSHQQQLEEQESLLKNYQKKNEEFEVQITCLQDKITMYEMEKKKKNNLKREKEALVEELEAKLGEEEKKSFQLTEKLSDVSKLLEELKEQISLKNQEISNMRVELTTYKQKERQCSDEIKQLMGTVEELQKRCYKDSQSEADIVQRMELETQRRLAQLQAELDEMHGQQIVQMKQELIKQHAMEIEQRLLQQKVELEKTSSLCLNENINKDQMHLMNIKINELNVKLQDADNERKKIKQELSQQMEVISAEKTLQQTKIEDLFQELNFSREQVQRAKQTIVDMECRLNEAEKYQFVIEDLKTQLASASEFRKELELKHEAEVTNYKIKLEMLEREKDAVLDRMAESQEAELERLRTKLLFSHEEELSRLKEDLQKEHTVNMESLKDNLNMHHKQQLDEVQNEMSQKIEAMQYEKDNLITKQNQLILEISNLKDLQQSIVNSKSEEMTLQIHELQNEIEVLRQEEKEKGTLEQEMQELQLKTELMQEQMREREDSLQKKCSELETQNNLLKGENKTLEEKLKSMLVSSEENVIFNNSSSSKSEILDLQKRIEKLITENEQLKNQNSQLQEDTERQKSAFSFTEKKLEANYKELQKECASLLKAKTEIEENKNKQEAEYKSKLKALNEKLHHLQSSRPVLFKTKTSGFEGSKEIKVFKADAFEVGEVVEKGATELMEKLEVTQREKLELSLRLSNLSEQLKSKHSEICHLNEKVKSLKDEKEQVLAKCKELEVIISHTQRGNSSSDDPKTKCSKAPKTAAPASENRNKTPGPRNKVDEGVNVRGNLVSGKDISHEVTKRKEVQQMLKQEQQSCVEHLHGMTDRLTDETSLIAITQSENNILQQQVDALKSERTDLQLQMEAQRICLSLVYSAHVDQVREYLKAEKESALCSLKEELVRSHLQDMNDLKKMHQLELQTLKIQKADPTIQEYCLKEIGNLKTQLEEQHAQELEHLRSYFQQQLKESEERYTTEIVHLQDKLQNAGVSSDHTRLFFLMQVIVSMSVAFAKQTELSRIARLKEEVVQTQIVHQQGMHFEIKKQCSEEEVDNPLRKATEKGSKHEEELKSLCKELSEESGEINSLGEQLHSNSKPGCILGQTAQESVISEEFFSHVKGLTVEEAPVSGDTETSSQLLLYEERLEDMRQELVRQYQEHQQATELLRQGHMQQMERQKENQEQLLAELESLKVQLAERVSMENDSLVAERERILMEELESLKQHSVPRKERLFCELQNSSTQTEQDENQNQNDVREQIYEDEDGGRKPDETSSALLSKERHVFQKANEKLMKILLEVVKTTVAMEETIGRHVLGLLDRSGKVQPSKPAGWDAETEESVKPCIHVTIVFPESSSSYHGSSMGDDDTNRWSGAMDEGLLSQHLAESGVEIDPENEELVLNVSSRLQAAVEKLLEAINETSNQLEHAKITQTELMRESFKKQQEATEFIKYQEELQERLNEETKAREQLALELSKAEGLIDGYADEKSFLEKQLQEKIDVIDHLEQELLCTGNKLQELEAEQQQIQEEKELLSRQKDAMRADAGPVEQQLLEETEKLMKEKIEVQRQAEKEYDDLQKQVKVLEIDLEEQVNRFIELEQEKNAELTDLRQQNQALEKQLEKTRKFLDEQAIDREHERDVFQQEIQKLEQQLKIPQRSQPVNEHQTREVEQLTNHLKEKTDKCSELLLSKEQLQRDIQERNEEIEKLECRIRELEQALIISADNLQKVEERKQFGTIIVKGELPLEAQLQAEREAVDRKEKEITNLEEQLEQFREELENKNEEVQQLHMQLEIQQKESTTHMQELEQENKLFKDEMEILGLAIQKFEDATIKDHHLVAGRLAHIMQEKEQEIDHLHEQIAKLQQQLEVTTDNKVIEEQNEHIRELEAQVECLKSDQERVKKKNYEEVEQLNDVIDKLQQELANIEQKVPADTAPFQEDADSLKHTFETVLAEKEALEKQVENIHVEASRTKNELEETKLKMNQLKQEISMLKKEHEKITEKYKCAQMKGDREKTEDRSNGKTEKVEEGLCEKIELLDQSQLRSSDENTGVTISKMEVQLQQLQACIKEKDSELCQSYNEMEDLKEQGKAERETLKKRILELEKTLMEKVAAALVSQVQLNAVQEQKKFMQEIQEASKCVEEASKNAQTEGSSDRTENEMESKLSLLTQRLSEMEDQLATVNRNLELEKENVKVAQKEAKVKEERLLELQQLLEEVQEKHEGEIQKYIKQEEVRAQLMESQKENVLINELELEQLKEEAAAAKEDLSSYREKAEKLQQELAVKEASLIHLQEDLRKVKENLVQAEERLASYVRKDKEMVKTESKKDAEILCDLSTSKSALIRKSSSSQTDKTVEINSCIQTSPVLVKNAEIQIDLQNGCSSEEIAEIIREFTEKIDQMQELHAAEIMDMETRHISESEALKREKFVAVQVLTEECNTLKEVIETLQTKEGISFPGLARSPQYQARDGGSSDSSSDWSQGMYLAQTQGSDTISEGIDEGGTSTDLLPKKIKGLLRAVHHEGIQVLSLTEFPYGEREVPPLKQEPESWLEERKAFLSTISSLKDLIAKMQLHREAEIYASTESPEGVSDWRGELLHAIQQLFVREQNVLLAAFQTELAELGTRDAVILMNQLEHRLQEQATNQRAAMDCLQNADRRSLLMEVQVLHAQMNSKKNNPKREQEIDSKSQEMLEYNMQQKQSQILEMQVELRSMKDRAAELQEQLNSERMMGAELKNELAQAKLELEATLKAQHKHFKDLEAIRTEVKEKAAELDILKDTMASEQKKSRELQWALEKEKAKMERTEERGREELEDLKFSLEDQKQKNLQLTKLLEQEKQLSNDLQQKIESQEALSAAQLSRERGRNSELQVLLESEKVRALEISSALEREKELCAQLQSAEDKGQAGTPNPSEELLKELQKQMDEKHDRIVELVSEMEKYKLESVQVRQQMEKERQIQRKALQAEQDANIIAQKKLHELESKVEDLQWQLGEKKQEVHKLGNETKKLQEIIQELQNKEQENEGRKEAERTPSHNPNETTWAAPNDRTRNWVLQQKMEGAETNESTYPTLTGGGDLSAATEILEHVRQKLQNTSPKLKQLARKAASRLQFETADDQDFIAIQNAIEEVISELQKLGNQQGVVKSLVLPPGTPSSSLTERLLRQNAELTGFVSRLSEEKNNLRNAVMKLEEELRRYQHRQPSGDYSSRLSSDVGVNIDTLVASEKEIWNREKLSLQKSLKKADAELSKLRAELRSEAFLRELGSDSENAVLRRIYGKYLRAESFRKALIYQKKYLLLLLGGFQECEEATLALIARMGGQPSYTDLEIITHHSKGFTRFRSAVRVSIAISRMKFLVRRWHRVTGSGILSINRDVFSQNTGNELRPDSFSGGMDLYGEQRHSCRSRSDIESPRPPVNFQHKFHGMHADLNPVSFTCSQLQNYDPERALTDYINRLEALQRRLGSVQSGSTSYTQLHAGMRR</sequence>
<comment type="subcellular location">
    <subcellularLocation>
        <location evidence="1">Cytoplasm</location>
        <location evidence="1">Cytoskeleton</location>
        <location evidence="1">Microtubule organizing center</location>
        <location evidence="1">Centrosome</location>
    </subcellularLocation>
</comment>